<reference evidence="2 4" key="1">
    <citation type="submission" date="2016-10" db="EMBL/GenBank/DDBJ databases">
        <title>Genome sequence of Mycobacterium talmonii.</title>
        <authorList>
            <person name="Greninger A.L."/>
            <person name="Elliott B."/>
            <person name="Vasireddy S."/>
            <person name="Vasireddy R."/>
        </authorList>
    </citation>
    <scope>NUCLEOTIDE SEQUENCE [LARGE SCALE GENOMIC DNA]</scope>
    <source>
        <strain evidence="2">MO-5499</strain>
        <strain evidence="4">NE-TNMC-100812</strain>
    </source>
</reference>
<evidence type="ECO:0000259" key="1">
    <source>
        <dbReference type="Pfam" id="PF07858"/>
    </source>
</evidence>
<sequence length="131" mass="14853">MLEEERLTRQMIALWESGVDGIIEAFQWYCAPDVKWINTGIPSVEGLDNCVEFLRVQARAWKFHSTRVDIRSLLAAPGLVMIERVDRVFDADGTEIFGAPVVGVLEWADGKITQWRDYFDPGPLLSIGQLE</sequence>
<proteinExistence type="predicted"/>
<evidence type="ECO:0000313" key="2">
    <source>
        <dbReference type="EMBL" id="OHV06962.1"/>
    </source>
</evidence>
<dbReference type="SUPFAM" id="SSF54427">
    <property type="entry name" value="NTF2-like"/>
    <property type="match status" value="1"/>
</dbReference>
<feature type="domain" description="Limonene-1,2-epoxide hydrolase" evidence="1">
    <location>
        <begin position="31"/>
        <end position="124"/>
    </location>
</feature>
<dbReference type="EMBL" id="MLQM01000001">
    <property type="protein sequence ID" value="OHV06962.1"/>
    <property type="molecule type" value="Genomic_DNA"/>
</dbReference>
<name>A0A1S1NSW0_9MYCO</name>
<keyword evidence="2" id="KW-0378">Hydrolase</keyword>
<organism evidence="2 4">
    <name type="scientific">Mycobacterium talmoniae</name>
    <dbReference type="NCBI Taxonomy" id="1858794"/>
    <lineage>
        <taxon>Bacteria</taxon>
        <taxon>Bacillati</taxon>
        <taxon>Actinomycetota</taxon>
        <taxon>Actinomycetes</taxon>
        <taxon>Mycobacteriales</taxon>
        <taxon>Mycobacteriaceae</taxon>
        <taxon>Mycobacterium</taxon>
    </lineage>
</organism>
<gene>
    <name evidence="3" type="primary">limA_2</name>
    <name evidence="2" type="ORF">BKN37_00155</name>
    <name evidence="3" type="ORF">C1Y40_01787</name>
</gene>
<accession>A0A1S1NSW0</accession>
<evidence type="ECO:0000313" key="4">
    <source>
        <dbReference type="Proteomes" id="UP000179734"/>
    </source>
</evidence>
<reference evidence="3 5" key="2">
    <citation type="journal article" date="2017" name="Int. J. Syst. Evol. Microbiol.">
        <title>Mycobacterium talmoniae sp. nov., a slowly growing mycobacterium isolated from human respiratory samples.</title>
        <authorList>
            <person name="Davidson R.M."/>
            <person name="DeGroote M.A."/>
            <person name="Marola J.L."/>
            <person name="Buss S."/>
            <person name="Jones V."/>
            <person name="McNeil M.R."/>
            <person name="Freifeld A.G."/>
            <person name="Elaine Epperson L."/>
            <person name="Hasan N.A."/>
            <person name="Jackson M."/>
            <person name="Iwen P.C."/>
            <person name="Salfinger M."/>
            <person name="Strong M."/>
        </authorList>
    </citation>
    <scope>NUCLEOTIDE SEQUENCE [LARGE SCALE GENOMIC DNA]</scope>
    <source>
        <strain evidence="3 5">ATCC BAA-2683</strain>
    </source>
</reference>
<evidence type="ECO:0000313" key="5">
    <source>
        <dbReference type="Proteomes" id="UP000238296"/>
    </source>
</evidence>
<protein>
    <submittedName>
        <fullName evidence="2">Limonene-1,2-epoxide hydrolase</fullName>
        <ecNumber evidence="3">3.3.2.8</ecNumber>
    </submittedName>
</protein>
<dbReference type="EC" id="3.3.2.8" evidence="3"/>
<dbReference type="EMBL" id="PPEA01000254">
    <property type="protein sequence ID" value="PQM47964.1"/>
    <property type="molecule type" value="Genomic_DNA"/>
</dbReference>
<evidence type="ECO:0000313" key="3">
    <source>
        <dbReference type="EMBL" id="PQM47964.1"/>
    </source>
</evidence>
<keyword evidence="4" id="KW-1185">Reference proteome</keyword>
<dbReference type="Gene3D" id="3.10.450.50">
    <property type="match status" value="1"/>
</dbReference>
<dbReference type="GO" id="GO:0018744">
    <property type="term" value="F:limonene-1,2-epoxide hydrolase activity"/>
    <property type="evidence" value="ECO:0007669"/>
    <property type="project" value="UniProtKB-EC"/>
</dbReference>
<dbReference type="AlphaFoldDB" id="A0A1S1NSW0"/>
<reference evidence="3" key="3">
    <citation type="submission" date="2018-01" db="EMBL/GenBank/DDBJ databases">
        <authorList>
            <person name="Gaut B.S."/>
            <person name="Morton B.R."/>
            <person name="Clegg M.T."/>
            <person name="Duvall M.R."/>
        </authorList>
    </citation>
    <scope>NUCLEOTIDE SEQUENCE</scope>
    <source>
        <strain evidence="3">ATCC BAA-2683</strain>
    </source>
</reference>
<dbReference type="InterPro" id="IPR032710">
    <property type="entry name" value="NTF2-like_dom_sf"/>
</dbReference>
<comment type="caution">
    <text evidence="2">The sequence shown here is derived from an EMBL/GenBank/DDBJ whole genome shotgun (WGS) entry which is preliminary data.</text>
</comment>
<dbReference type="Proteomes" id="UP000238296">
    <property type="component" value="Unassembled WGS sequence"/>
</dbReference>
<dbReference type="InterPro" id="IPR013100">
    <property type="entry name" value="LEH"/>
</dbReference>
<dbReference type="Pfam" id="PF07858">
    <property type="entry name" value="LEH"/>
    <property type="match status" value="1"/>
</dbReference>
<dbReference type="Proteomes" id="UP000179734">
    <property type="component" value="Unassembled WGS sequence"/>
</dbReference>